<keyword evidence="2" id="KW-0732">Signal</keyword>
<proteinExistence type="predicted"/>
<dbReference type="EMBL" id="CP040871">
    <property type="protein sequence ID" value="QDA57113.1"/>
    <property type="molecule type" value="Genomic_DNA"/>
</dbReference>
<evidence type="ECO:0000313" key="4">
    <source>
        <dbReference type="EMBL" id="QDA57113.1"/>
    </source>
</evidence>
<protein>
    <recommendedName>
        <fullName evidence="3">EF-hand domain-containing protein</fullName>
    </recommendedName>
</protein>
<feature type="compositionally biased region" description="Low complexity" evidence="1">
    <location>
        <begin position="72"/>
        <end position="85"/>
    </location>
</feature>
<feature type="compositionally biased region" description="Pro residues" evidence="1">
    <location>
        <begin position="59"/>
        <end position="71"/>
    </location>
</feature>
<feature type="chain" id="PRO_5022824100" description="EF-hand domain-containing protein" evidence="2">
    <location>
        <begin position="25"/>
        <end position="149"/>
    </location>
</feature>
<dbReference type="PROSITE" id="PS50222">
    <property type="entry name" value="EF_HAND_2"/>
    <property type="match status" value="1"/>
</dbReference>
<feature type="region of interest" description="Disordered" evidence="1">
    <location>
        <begin position="43"/>
        <end position="103"/>
    </location>
</feature>
<keyword evidence="5" id="KW-1185">Reference proteome</keyword>
<feature type="domain" description="EF-hand" evidence="3">
    <location>
        <begin position="106"/>
        <end position="141"/>
    </location>
</feature>
<dbReference type="KEGG" id="thes:FHQ07_07170"/>
<evidence type="ECO:0000256" key="2">
    <source>
        <dbReference type="SAM" id="SignalP"/>
    </source>
</evidence>
<organism evidence="4 5">
    <name type="scientific">Thermomonas aquatica</name>
    <dbReference type="NCBI Taxonomy" id="2202149"/>
    <lineage>
        <taxon>Bacteria</taxon>
        <taxon>Pseudomonadati</taxon>
        <taxon>Pseudomonadota</taxon>
        <taxon>Gammaproteobacteria</taxon>
        <taxon>Lysobacterales</taxon>
        <taxon>Lysobacteraceae</taxon>
        <taxon>Thermomonas</taxon>
    </lineage>
</organism>
<dbReference type="Gene3D" id="1.10.238.10">
    <property type="entry name" value="EF-hand"/>
    <property type="match status" value="1"/>
</dbReference>
<sequence>MDSKKLLPMSIAMAACLATPLAFAQSAGAGVAAGAAAHVETPAATVQSQGGVDAQAVPPAAPATPAVPPVKPDATTAAGAQAAPAKKSWSELDANGNGSLSATEAAPMDSLSKVFAKADADANGELTQDEYKTWLAANGKAKGKAKAGG</sequence>
<dbReference type="InterPro" id="IPR002048">
    <property type="entry name" value="EF_hand_dom"/>
</dbReference>
<dbReference type="Proteomes" id="UP000308149">
    <property type="component" value="Chromosome"/>
</dbReference>
<dbReference type="InterPro" id="IPR018247">
    <property type="entry name" value="EF_Hand_1_Ca_BS"/>
</dbReference>
<evidence type="ECO:0000259" key="3">
    <source>
        <dbReference type="PROSITE" id="PS50222"/>
    </source>
</evidence>
<evidence type="ECO:0000313" key="5">
    <source>
        <dbReference type="Proteomes" id="UP000308149"/>
    </source>
</evidence>
<dbReference type="PROSITE" id="PS00018">
    <property type="entry name" value="EF_HAND_1"/>
    <property type="match status" value="1"/>
</dbReference>
<dbReference type="AlphaFoldDB" id="A0A5B7ZRJ3"/>
<dbReference type="PROSITE" id="PS51257">
    <property type="entry name" value="PROKAR_LIPOPROTEIN"/>
    <property type="match status" value="1"/>
</dbReference>
<reference evidence="4 5" key="1">
    <citation type="submission" date="2019-06" db="EMBL/GenBank/DDBJ databases">
        <title>Thermomonas aquatica sp. nov., isolated from an industrial wastewater treatment plant.</title>
        <authorList>
            <person name="Jeon J.H."/>
            <person name="Park D.-S."/>
        </authorList>
    </citation>
    <scope>NUCLEOTIDE SEQUENCE [LARGE SCALE GENOMIC DNA]</scope>
    <source>
        <strain evidence="4 5">SY21</strain>
    </source>
</reference>
<evidence type="ECO:0000256" key="1">
    <source>
        <dbReference type="SAM" id="MobiDB-lite"/>
    </source>
</evidence>
<feature type="signal peptide" evidence="2">
    <location>
        <begin position="1"/>
        <end position="24"/>
    </location>
</feature>
<dbReference type="OrthoDB" id="6310942at2"/>
<dbReference type="GO" id="GO:0005509">
    <property type="term" value="F:calcium ion binding"/>
    <property type="evidence" value="ECO:0007669"/>
    <property type="project" value="InterPro"/>
</dbReference>
<name>A0A5B7ZRJ3_9GAMM</name>
<dbReference type="RefSeq" id="WP_139716165.1">
    <property type="nucleotide sequence ID" value="NZ_CP040871.1"/>
</dbReference>
<dbReference type="InterPro" id="IPR011992">
    <property type="entry name" value="EF-hand-dom_pair"/>
</dbReference>
<gene>
    <name evidence="4" type="ORF">FHQ07_07170</name>
</gene>
<accession>A0A5B7ZRJ3</accession>
<dbReference type="SUPFAM" id="SSF47473">
    <property type="entry name" value="EF-hand"/>
    <property type="match status" value="1"/>
</dbReference>